<feature type="domain" description="SUI1" evidence="5">
    <location>
        <begin position="58"/>
        <end position="123"/>
    </location>
</feature>
<proteinExistence type="inferred from homology"/>
<comment type="similarity">
    <text evidence="1">Belongs to the SUI1 family.</text>
</comment>
<dbReference type="SUPFAM" id="SSF55159">
    <property type="entry name" value="eIF1-like"/>
    <property type="match status" value="1"/>
</dbReference>
<dbReference type="GO" id="GO:0001731">
    <property type="term" value="P:formation of translation preinitiation complex"/>
    <property type="evidence" value="ECO:0007669"/>
    <property type="project" value="TreeGrafter"/>
</dbReference>
<dbReference type="CDD" id="cd11567">
    <property type="entry name" value="YciH_like"/>
    <property type="match status" value="1"/>
</dbReference>
<reference evidence="6 7" key="1">
    <citation type="submission" date="2016-02" db="EMBL/GenBank/DDBJ databases">
        <authorList>
            <person name="Wen L."/>
            <person name="He K."/>
            <person name="Yang H."/>
        </authorList>
    </citation>
    <scope>NUCLEOTIDE SEQUENCE [LARGE SCALE GENOMIC DNA]</scope>
    <source>
        <strain evidence="6 7">CV41</strain>
    </source>
</reference>
<sequence>MSKREKSERVATNGGTALGQNPFGALSAAELPEAKIPALQANPAPTKPKSRGRLEIRRLKAGRGGKTVTLVSGFSGIGAAEKDALCKTLHQACSCGGTVNENGEIEIQGDQRERIAALLREKGFQPVFAGG</sequence>
<dbReference type="Gene3D" id="3.30.780.10">
    <property type="entry name" value="SUI1-like domain"/>
    <property type="match status" value="1"/>
</dbReference>
<gene>
    <name evidence="6" type="ORF">AXK12_01280</name>
</gene>
<dbReference type="PANTHER" id="PTHR12789:SF0">
    <property type="entry name" value="DENSITY-REGULATED PROTEIN"/>
    <property type="match status" value="1"/>
</dbReference>
<keyword evidence="7" id="KW-1185">Reference proteome</keyword>
<dbReference type="STRING" id="1548208.AXK12_01280"/>
<accession>A0A139STC0</accession>
<dbReference type="GO" id="GO:0006417">
    <property type="term" value="P:regulation of translation"/>
    <property type="evidence" value="ECO:0007669"/>
    <property type="project" value="UniProtKB-KW"/>
</dbReference>
<evidence type="ECO:0000313" key="7">
    <source>
        <dbReference type="Proteomes" id="UP000071392"/>
    </source>
</evidence>
<evidence type="ECO:0000259" key="5">
    <source>
        <dbReference type="PROSITE" id="PS50296"/>
    </source>
</evidence>
<dbReference type="AlphaFoldDB" id="A0A139STC0"/>
<evidence type="ECO:0000256" key="2">
    <source>
        <dbReference type="ARBA" id="ARBA00022845"/>
    </source>
</evidence>
<dbReference type="GO" id="GO:0003743">
    <property type="term" value="F:translation initiation factor activity"/>
    <property type="evidence" value="ECO:0007669"/>
    <property type="project" value="InterPro"/>
</dbReference>
<protein>
    <recommendedName>
        <fullName evidence="5">SUI1 domain-containing protein</fullName>
    </recommendedName>
</protein>
<dbReference type="RefSeq" id="WP_068710849.1">
    <property type="nucleotide sequence ID" value="NZ_LSZP01000004.1"/>
</dbReference>
<dbReference type="InterPro" id="IPR036877">
    <property type="entry name" value="SUI1_dom_sf"/>
</dbReference>
<dbReference type="InterPro" id="IPR050318">
    <property type="entry name" value="DENR/SUI1_TIF"/>
</dbReference>
<evidence type="ECO:0000256" key="3">
    <source>
        <dbReference type="ARBA" id="ARBA00022917"/>
    </source>
</evidence>
<dbReference type="InterPro" id="IPR001950">
    <property type="entry name" value="SUI1"/>
</dbReference>
<dbReference type="InterPro" id="IPR005872">
    <property type="entry name" value="SUI1_arc_bac"/>
</dbReference>
<dbReference type="OrthoDB" id="9792915at2"/>
<dbReference type="GO" id="GO:0003729">
    <property type="term" value="F:mRNA binding"/>
    <property type="evidence" value="ECO:0007669"/>
    <property type="project" value="TreeGrafter"/>
</dbReference>
<keyword evidence="3" id="KW-0648">Protein biosynthesis</keyword>
<dbReference type="PROSITE" id="PS50296">
    <property type="entry name" value="SUI1"/>
    <property type="match status" value="1"/>
</dbReference>
<dbReference type="Pfam" id="PF01253">
    <property type="entry name" value="SUI1"/>
    <property type="match status" value="1"/>
</dbReference>
<dbReference type="EMBL" id="LSZP01000004">
    <property type="protein sequence ID" value="KXU37823.1"/>
    <property type="molecule type" value="Genomic_DNA"/>
</dbReference>
<name>A0A139STC0_9BACT</name>
<evidence type="ECO:0000313" key="6">
    <source>
        <dbReference type="EMBL" id="KXU37823.1"/>
    </source>
</evidence>
<dbReference type="GO" id="GO:0002188">
    <property type="term" value="P:translation reinitiation"/>
    <property type="evidence" value="ECO:0007669"/>
    <property type="project" value="TreeGrafter"/>
</dbReference>
<evidence type="ECO:0000256" key="4">
    <source>
        <dbReference type="SAM" id="MobiDB-lite"/>
    </source>
</evidence>
<comment type="caution">
    <text evidence="6">The sequence shown here is derived from an EMBL/GenBank/DDBJ whole genome shotgun (WGS) entry which is preliminary data.</text>
</comment>
<feature type="region of interest" description="Disordered" evidence="4">
    <location>
        <begin position="1"/>
        <end position="24"/>
    </location>
</feature>
<organism evidence="6 7">
    <name type="scientific">Cephaloticoccus capnophilus</name>
    <dbReference type="NCBI Taxonomy" id="1548208"/>
    <lineage>
        <taxon>Bacteria</taxon>
        <taxon>Pseudomonadati</taxon>
        <taxon>Verrucomicrobiota</taxon>
        <taxon>Opitutia</taxon>
        <taxon>Opitutales</taxon>
        <taxon>Opitutaceae</taxon>
        <taxon>Cephaloticoccus</taxon>
    </lineage>
</organism>
<dbReference type="Proteomes" id="UP000071392">
    <property type="component" value="Unassembled WGS sequence"/>
</dbReference>
<keyword evidence="2" id="KW-0810">Translation regulation</keyword>
<evidence type="ECO:0000256" key="1">
    <source>
        <dbReference type="ARBA" id="ARBA00005422"/>
    </source>
</evidence>
<dbReference type="PANTHER" id="PTHR12789">
    <property type="entry name" value="DENSITY-REGULATED PROTEIN HOMOLOG"/>
    <property type="match status" value="1"/>
</dbReference>